<evidence type="ECO:0000313" key="7">
    <source>
        <dbReference type="Proteomes" id="UP001589748"/>
    </source>
</evidence>
<evidence type="ECO:0000259" key="4">
    <source>
        <dbReference type="PROSITE" id="PS51077"/>
    </source>
</evidence>
<dbReference type="Pfam" id="PF01614">
    <property type="entry name" value="IclR_C"/>
    <property type="match status" value="1"/>
</dbReference>
<reference evidence="6 7" key="1">
    <citation type="submission" date="2024-09" db="EMBL/GenBank/DDBJ databases">
        <authorList>
            <person name="Sun Q."/>
            <person name="Mori K."/>
        </authorList>
    </citation>
    <scope>NUCLEOTIDE SEQUENCE [LARGE SCALE GENOMIC DNA]</scope>
    <source>
        <strain evidence="6 7">TISTR 1856</strain>
    </source>
</reference>
<evidence type="ECO:0000256" key="1">
    <source>
        <dbReference type="ARBA" id="ARBA00023015"/>
    </source>
</evidence>
<keyword evidence="3" id="KW-0804">Transcription</keyword>
<dbReference type="SUPFAM" id="SSF46785">
    <property type="entry name" value="Winged helix' DNA-binding domain"/>
    <property type="match status" value="1"/>
</dbReference>
<feature type="domain" description="HTH iclR-type" evidence="4">
    <location>
        <begin position="5"/>
        <end position="66"/>
    </location>
</feature>
<dbReference type="InterPro" id="IPR036388">
    <property type="entry name" value="WH-like_DNA-bd_sf"/>
</dbReference>
<dbReference type="Gene3D" id="1.10.10.10">
    <property type="entry name" value="Winged helix-like DNA-binding domain superfamily/Winged helix DNA-binding domain"/>
    <property type="match status" value="1"/>
</dbReference>
<comment type="caution">
    <text evidence="6">The sequence shown here is derived from an EMBL/GenBank/DDBJ whole genome shotgun (WGS) entry which is preliminary data.</text>
</comment>
<proteinExistence type="predicted"/>
<evidence type="ECO:0000256" key="2">
    <source>
        <dbReference type="ARBA" id="ARBA00023125"/>
    </source>
</evidence>
<dbReference type="InterPro" id="IPR036390">
    <property type="entry name" value="WH_DNA-bd_sf"/>
</dbReference>
<dbReference type="InterPro" id="IPR005471">
    <property type="entry name" value="Tscrpt_reg_IclR_N"/>
</dbReference>
<dbReference type="EMBL" id="JBHMDM010000001">
    <property type="protein sequence ID" value="MFB9375755.1"/>
    <property type="molecule type" value="Genomic_DNA"/>
</dbReference>
<dbReference type="InterPro" id="IPR014757">
    <property type="entry name" value="Tscrpt_reg_IclR_C"/>
</dbReference>
<dbReference type="InterPro" id="IPR029016">
    <property type="entry name" value="GAF-like_dom_sf"/>
</dbReference>
<dbReference type="InterPro" id="IPR050707">
    <property type="entry name" value="HTH_MetabolicPath_Reg"/>
</dbReference>
<evidence type="ECO:0000259" key="5">
    <source>
        <dbReference type="PROSITE" id="PS51078"/>
    </source>
</evidence>
<protein>
    <submittedName>
        <fullName evidence="6">IclR family transcriptional regulator</fullName>
    </submittedName>
</protein>
<feature type="domain" description="IclR-ED" evidence="5">
    <location>
        <begin position="67"/>
        <end position="251"/>
    </location>
</feature>
<dbReference type="PANTHER" id="PTHR30136">
    <property type="entry name" value="HELIX-TURN-HELIX TRANSCRIPTIONAL REGULATOR, ICLR FAMILY"/>
    <property type="match status" value="1"/>
</dbReference>
<accession>A0ABV5LNT5</accession>
<evidence type="ECO:0000313" key="6">
    <source>
        <dbReference type="EMBL" id="MFB9375755.1"/>
    </source>
</evidence>
<dbReference type="PANTHER" id="PTHR30136:SF24">
    <property type="entry name" value="HTH-TYPE TRANSCRIPTIONAL REPRESSOR ALLR"/>
    <property type="match status" value="1"/>
</dbReference>
<dbReference type="SUPFAM" id="SSF55781">
    <property type="entry name" value="GAF domain-like"/>
    <property type="match status" value="1"/>
</dbReference>
<sequence length="257" mass="26914">MPGPIQSVERAAAMLRLLAAAPGALGVVEIGHALGLATTTTHGLLRTLVDVGFVVQDEHGDYTTGPGLRELGRPRVGADDLRAHAVNWADSLAVRTGQEVRLAVLSEGRALVVHHVFRPDDSEQELQVGVSLPAHACALGKVLLAAAVLARPRGRLTGLTRRTITDPAVLRRTLAAVREQGWAVDVEELRPDRAGIAAPVRDRGGLVVGALGIEGAVDDLVDIVDARTRPRPGLVSAVRAAARSVSLGLGLRPPRAS</sequence>
<keyword evidence="1" id="KW-0805">Transcription regulation</keyword>
<keyword evidence="2" id="KW-0238">DNA-binding</keyword>
<evidence type="ECO:0000256" key="3">
    <source>
        <dbReference type="ARBA" id="ARBA00023163"/>
    </source>
</evidence>
<organism evidence="6 7">
    <name type="scientific">Kineococcus gynurae</name>
    <dbReference type="NCBI Taxonomy" id="452979"/>
    <lineage>
        <taxon>Bacteria</taxon>
        <taxon>Bacillati</taxon>
        <taxon>Actinomycetota</taxon>
        <taxon>Actinomycetes</taxon>
        <taxon>Kineosporiales</taxon>
        <taxon>Kineosporiaceae</taxon>
        <taxon>Kineococcus</taxon>
    </lineage>
</organism>
<dbReference type="PROSITE" id="PS51078">
    <property type="entry name" value="ICLR_ED"/>
    <property type="match status" value="1"/>
</dbReference>
<gene>
    <name evidence="6" type="ORF">ACFFVI_02125</name>
</gene>
<dbReference type="RefSeq" id="WP_380139966.1">
    <property type="nucleotide sequence ID" value="NZ_JBHLUI010000012.1"/>
</dbReference>
<dbReference type="Proteomes" id="UP001589748">
    <property type="component" value="Unassembled WGS sequence"/>
</dbReference>
<dbReference type="PROSITE" id="PS51077">
    <property type="entry name" value="HTH_ICLR"/>
    <property type="match status" value="1"/>
</dbReference>
<name>A0ABV5LNT5_9ACTN</name>
<dbReference type="Gene3D" id="3.30.450.40">
    <property type="match status" value="1"/>
</dbReference>
<dbReference type="Pfam" id="PF09339">
    <property type="entry name" value="HTH_IclR"/>
    <property type="match status" value="1"/>
</dbReference>
<keyword evidence="7" id="KW-1185">Reference proteome</keyword>
<dbReference type="SMART" id="SM00346">
    <property type="entry name" value="HTH_ICLR"/>
    <property type="match status" value="1"/>
</dbReference>